<dbReference type="InterPro" id="IPR052752">
    <property type="entry name" value="NACHT-WD_repeat"/>
</dbReference>
<dbReference type="PANTHER" id="PTHR19871">
    <property type="entry name" value="BETA TRANSDUCIN-RELATED PROTEIN"/>
    <property type="match status" value="1"/>
</dbReference>
<accession>A0A177AX37</accession>
<evidence type="ECO:0000313" key="2">
    <source>
        <dbReference type="Proteomes" id="UP000078046"/>
    </source>
</evidence>
<comment type="caution">
    <text evidence="1">The sequence shown here is derived from an EMBL/GenBank/DDBJ whole genome shotgun (WGS) entry which is preliminary data.</text>
</comment>
<name>A0A177AX37_9BILA</name>
<dbReference type="AlphaFoldDB" id="A0A177AX37"/>
<keyword evidence="2" id="KW-1185">Reference proteome</keyword>
<dbReference type="PANTHER" id="PTHR19871:SF14">
    <property type="entry name" value="DUF4062 DOMAIN-CONTAINING PROTEIN"/>
    <property type="match status" value="1"/>
</dbReference>
<evidence type="ECO:0000313" key="1">
    <source>
        <dbReference type="EMBL" id="OAF65764.1"/>
    </source>
</evidence>
<organism evidence="1 2">
    <name type="scientific">Intoshia linei</name>
    <dbReference type="NCBI Taxonomy" id="1819745"/>
    <lineage>
        <taxon>Eukaryota</taxon>
        <taxon>Metazoa</taxon>
        <taxon>Spiralia</taxon>
        <taxon>Lophotrochozoa</taxon>
        <taxon>Mesozoa</taxon>
        <taxon>Orthonectida</taxon>
        <taxon>Rhopaluridae</taxon>
        <taxon>Intoshia</taxon>
    </lineage>
</organism>
<sequence length="183" mass="21131">MGTFCSTLQGDEVVQPMHQEYVESEASEYFQSDIEESIESEIEPLEHKKIEIKKDNLKDVKLVSQTNLKIELENEEFETIISPAIEIEKVFSGNINIKVKNKAKIVRIFTSSTFTDTKYERNTLMEKTYPKLKGFCQSLGYKFQVVDMRWGVRGETADDHGITDLCLKEIRRCKELSTGPFFV</sequence>
<dbReference type="Proteomes" id="UP000078046">
    <property type="component" value="Unassembled WGS sequence"/>
</dbReference>
<dbReference type="EMBL" id="LWCA01001156">
    <property type="protein sequence ID" value="OAF65764.1"/>
    <property type="molecule type" value="Genomic_DNA"/>
</dbReference>
<dbReference type="OrthoDB" id="2325716at2759"/>
<reference evidence="1 2" key="1">
    <citation type="submission" date="2016-04" db="EMBL/GenBank/DDBJ databases">
        <title>The genome of Intoshia linei affirms orthonectids as highly simplified spiralians.</title>
        <authorList>
            <person name="Mikhailov K.V."/>
            <person name="Slusarev G.S."/>
            <person name="Nikitin M.A."/>
            <person name="Logacheva M.D."/>
            <person name="Penin A."/>
            <person name="Aleoshin V."/>
            <person name="Panchin Y.V."/>
        </authorList>
    </citation>
    <scope>NUCLEOTIDE SEQUENCE [LARGE SCALE GENOMIC DNA]</scope>
    <source>
        <strain evidence="1">Intl2013</strain>
        <tissue evidence="1">Whole animal</tissue>
    </source>
</reference>
<protein>
    <submittedName>
        <fullName evidence="1">Uncharacterized protein</fullName>
    </submittedName>
</protein>
<proteinExistence type="predicted"/>
<gene>
    <name evidence="1" type="ORF">A3Q56_06494</name>
</gene>
<feature type="non-terminal residue" evidence="1">
    <location>
        <position position="183"/>
    </location>
</feature>